<keyword evidence="3" id="KW-1185">Reference proteome</keyword>
<sequence length="131" mass="13848">MVGVTGQVQQVASSVVQRVRQRDGQGHKPGIRTGEVSSSSDQAGSAKEQKQDAGQIQGPGQTQHQGRVCGSGHPLNPPQHNQFQVLAGCKVESLIAGSTRWPALVLQLIRQLSPTIAGQSIPDKSIPIFLP</sequence>
<dbReference type="Proteomes" id="UP001162483">
    <property type="component" value="Unassembled WGS sequence"/>
</dbReference>
<feature type="region of interest" description="Disordered" evidence="1">
    <location>
        <begin position="1"/>
        <end position="80"/>
    </location>
</feature>
<feature type="compositionally biased region" description="Polar residues" evidence="1">
    <location>
        <begin position="52"/>
        <end position="65"/>
    </location>
</feature>
<reference evidence="2" key="1">
    <citation type="submission" date="2023-05" db="EMBL/GenBank/DDBJ databases">
        <authorList>
            <person name="Stuckert A."/>
        </authorList>
    </citation>
    <scope>NUCLEOTIDE SEQUENCE</scope>
</reference>
<organism evidence="2 3">
    <name type="scientific">Staurois parvus</name>
    <dbReference type="NCBI Taxonomy" id="386267"/>
    <lineage>
        <taxon>Eukaryota</taxon>
        <taxon>Metazoa</taxon>
        <taxon>Chordata</taxon>
        <taxon>Craniata</taxon>
        <taxon>Vertebrata</taxon>
        <taxon>Euteleostomi</taxon>
        <taxon>Amphibia</taxon>
        <taxon>Batrachia</taxon>
        <taxon>Anura</taxon>
        <taxon>Neobatrachia</taxon>
        <taxon>Ranoidea</taxon>
        <taxon>Ranidae</taxon>
        <taxon>Staurois</taxon>
    </lineage>
</organism>
<feature type="compositionally biased region" description="Low complexity" evidence="1">
    <location>
        <begin position="1"/>
        <end position="18"/>
    </location>
</feature>
<feature type="non-terminal residue" evidence="2">
    <location>
        <position position="131"/>
    </location>
</feature>
<evidence type="ECO:0000256" key="1">
    <source>
        <dbReference type="SAM" id="MobiDB-lite"/>
    </source>
</evidence>
<name>A0ABN9GVT7_9NEOB</name>
<evidence type="ECO:0000313" key="2">
    <source>
        <dbReference type="EMBL" id="CAI9613039.1"/>
    </source>
</evidence>
<evidence type="ECO:0000313" key="3">
    <source>
        <dbReference type="Proteomes" id="UP001162483"/>
    </source>
</evidence>
<accession>A0ABN9GVT7</accession>
<gene>
    <name evidence="2" type="ORF">SPARVUS_LOCUS14827730</name>
</gene>
<comment type="caution">
    <text evidence="2">The sequence shown here is derived from an EMBL/GenBank/DDBJ whole genome shotgun (WGS) entry which is preliminary data.</text>
</comment>
<protein>
    <submittedName>
        <fullName evidence="2">Uncharacterized protein</fullName>
    </submittedName>
</protein>
<dbReference type="EMBL" id="CATNWA010019410">
    <property type="protein sequence ID" value="CAI9613039.1"/>
    <property type="molecule type" value="Genomic_DNA"/>
</dbReference>
<proteinExistence type="predicted"/>